<dbReference type="EMBL" id="LGRX02033320">
    <property type="protein sequence ID" value="KAK3241748.1"/>
    <property type="molecule type" value="Genomic_DNA"/>
</dbReference>
<dbReference type="NCBIfam" id="NF047352">
    <property type="entry name" value="P_loop_sacsin"/>
    <property type="match status" value="1"/>
</dbReference>
<sequence>MSKMGGSTPKEHIETIRAEYHVSKGTRTHRSYQNSCEIIGRELGGDTTQFLMELTQNAEDNHYDDAETQPKLELQLLADDPTQHAGCKGAVLTYNNERGFRQEDIESICDMGESSKKKTTRQWDAHKGGRGYIGEKGIGFKSVFKISPCPHIFSRNQDGAYDFKFQKDPDEEVGLGFVVPKWVDVVPDQFCAVFLVIDVVAAKTL</sequence>
<dbReference type="InterPro" id="IPR036890">
    <property type="entry name" value="HATPase_C_sf"/>
</dbReference>
<evidence type="ECO:0000313" key="2">
    <source>
        <dbReference type="EMBL" id="KAK3241748.1"/>
    </source>
</evidence>
<evidence type="ECO:0000313" key="3">
    <source>
        <dbReference type="Proteomes" id="UP001190700"/>
    </source>
</evidence>
<dbReference type="InterPro" id="IPR052957">
    <property type="entry name" value="Auxin_embryo_med"/>
</dbReference>
<dbReference type="PANTHER" id="PTHR32387:SF0">
    <property type="entry name" value="PROTEIN NO VEIN"/>
    <property type="match status" value="1"/>
</dbReference>
<reference evidence="2 3" key="1">
    <citation type="journal article" date="2015" name="Genome Biol. Evol.">
        <title>Comparative Genomics of a Bacterivorous Green Alga Reveals Evolutionary Causalities and Consequences of Phago-Mixotrophic Mode of Nutrition.</title>
        <authorList>
            <person name="Burns J.A."/>
            <person name="Paasch A."/>
            <person name="Narechania A."/>
            <person name="Kim E."/>
        </authorList>
    </citation>
    <scope>NUCLEOTIDE SEQUENCE [LARGE SCALE GENOMIC DNA]</scope>
    <source>
        <strain evidence="2 3">PLY_AMNH</strain>
    </source>
</reference>
<gene>
    <name evidence="2" type="ORF">CYMTET_48512</name>
</gene>
<accession>A0AAE0EUX4</accession>
<comment type="caution">
    <text evidence="2">The sequence shown here is derived from an EMBL/GenBank/DDBJ whole genome shotgun (WGS) entry which is preliminary data.</text>
</comment>
<dbReference type="Proteomes" id="UP001190700">
    <property type="component" value="Unassembled WGS sequence"/>
</dbReference>
<keyword evidence="3" id="KW-1185">Reference proteome</keyword>
<dbReference type="AlphaFoldDB" id="A0AAE0EUX4"/>
<dbReference type="Gene3D" id="3.30.565.10">
    <property type="entry name" value="Histidine kinase-like ATPase, C-terminal domain"/>
    <property type="match status" value="1"/>
</dbReference>
<organism evidence="2 3">
    <name type="scientific">Cymbomonas tetramitiformis</name>
    <dbReference type="NCBI Taxonomy" id="36881"/>
    <lineage>
        <taxon>Eukaryota</taxon>
        <taxon>Viridiplantae</taxon>
        <taxon>Chlorophyta</taxon>
        <taxon>Pyramimonadophyceae</taxon>
        <taxon>Pyramimonadales</taxon>
        <taxon>Pyramimonadaceae</taxon>
        <taxon>Cymbomonas</taxon>
    </lineage>
</organism>
<proteinExistence type="predicted"/>
<name>A0AAE0EUX4_9CHLO</name>
<dbReference type="SUPFAM" id="SSF55874">
    <property type="entry name" value="ATPase domain of HSP90 chaperone/DNA topoisomerase II/histidine kinase"/>
    <property type="match status" value="1"/>
</dbReference>
<dbReference type="Pfam" id="PF25794">
    <property type="entry name" value="SACS"/>
    <property type="match status" value="1"/>
</dbReference>
<feature type="domain" description="Sacsin/Nov" evidence="1">
    <location>
        <begin position="48"/>
        <end position="157"/>
    </location>
</feature>
<dbReference type="InterPro" id="IPR058210">
    <property type="entry name" value="SACS/Nov_dom"/>
</dbReference>
<evidence type="ECO:0000259" key="1">
    <source>
        <dbReference type="Pfam" id="PF25794"/>
    </source>
</evidence>
<dbReference type="PANTHER" id="PTHR32387">
    <property type="entry name" value="WU:FJ29H11"/>
    <property type="match status" value="1"/>
</dbReference>
<protein>
    <recommendedName>
        <fullName evidence="1">Sacsin/Nov domain-containing protein</fullName>
    </recommendedName>
</protein>